<dbReference type="GO" id="GO:0005634">
    <property type="term" value="C:nucleus"/>
    <property type="evidence" value="ECO:0007669"/>
    <property type="project" value="EnsemblPlants"/>
</dbReference>
<dbReference type="Gramene" id="ONK58732">
    <property type="protein sequence ID" value="ONK58732"/>
    <property type="gene ID" value="A4U43_C09F16090"/>
</dbReference>
<dbReference type="PROSITE" id="PS50176">
    <property type="entry name" value="ARM_REPEAT"/>
    <property type="match status" value="1"/>
</dbReference>
<dbReference type="SUPFAM" id="SSF48371">
    <property type="entry name" value="ARM repeat"/>
    <property type="match status" value="1"/>
</dbReference>
<dbReference type="GO" id="GO:0016567">
    <property type="term" value="P:protein ubiquitination"/>
    <property type="evidence" value="ECO:0007669"/>
    <property type="project" value="UniProtKB-UniPathway"/>
</dbReference>
<sequence length="292" mass="31871">MKDPVVLASGQTYDRPFIQEWLNSGNRTCPQTQQVLTNPTLTPNHLVRSMISQWCMEHNIPLPPPSPISNPDDPPISASERTSVSSLLKNLSSPSLPIKKQAVKDLRLLTKQKTSVRAFIGQNPEVIPKLISVFDGVDHEIHEDTVTTMLNVSLFESNKKVLGDDPQTIPFLIDALKTGTMQTRGNSAAALFSLSALDSNKIKIGELGAMRPLISLLEHGSLQAKKDAANAIFNLCTNHENRTRAVSDGVAGAVLLLIMDKLLVGESLAILALVSGHKELWRLTELDTCSRS</sequence>
<keyword evidence="5" id="KW-0833">Ubl conjugation pathway</keyword>
<dbReference type="InterPro" id="IPR003613">
    <property type="entry name" value="Ubox_domain"/>
</dbReference>
<evidence type="ECO:0000256" key="3">
    <source>
        <dbReference type="ARBA" id="ARBA00012483"/>
    </source>
</evidence>
<dbReference type="GO" id="GO:0048527">
    <property type="term" value="P:lateral root development"/>
    <property type="evidence" value="ECO:0007669"/>
    <property type="project" value="EnsemblPlants"/>
</dbReference>
<evidence type="ECO:0000313" key="10">
    <source>
        <dbReference type="Proteomes" id="UP000243459"/>
    </source>
</evidence>
<keyword evidence="4" id="KW-0808">Transferase</keyword>
<dbReference type="InterPro" id="IPR000225">
    <property type="entry name" value="Armadillo"/>
</dbReference>
<dbReference type="InterPro" id="IPR045210">
    <property type="entry name" value="RING-Ubox_PUB"/>
</dbReference>
<dbReference type="SUPFAM" id="SSF57850">
    <property type="entry name" value="RING/U-box"/>
    <property type="match status" value="1"/>
</dbReference>
<protein>
    <recommendedName>
        <fullName evidence="3">RING-type E3 ubiquitin transferase</fullName>
        <ecNumber evidence="3">2.3.2.27</ecNumber>
    </recommendedName>
</protein>
<evidence type="ECO:0000256" key="2">
    <source>
        <dbReference type="ARBA" id="ARBA00004906"/>
    </source>
</evidence>
<dbReference type="OMA" id="EHNKENC"/>
<comment type="pathway">
    <text evidence="2">Protein modification; protein ubiquitination.</text>
</comment>
<evidence type="ECO:0000256" key="6">
    <source>
        <dbReference type="PROSITE-ProRule" id="PRU00259"/>
    </source>
</evidence>
<feature type="compositionally biased region" description="Low complexity" evidence="7">
    <location>
        <begin position="75"/>
        <end position="84"/>
    </location>
</feature>
<dbReference type="GO" id="GO:0005886">
    <property type="term" value="C:plasma membrane"/>
    <property type="evidence" value="ECO:0007669"/>
    <property type="project" value="EnsemblPlants"/>
</dbReference>
<dbReference type="PROSITE" id="PS51698">
    <property type="entry name" value="U_BOX"/>
    <property type="match status" value="1"/>
</dbReference>
<dbReference type="GO" id="GO:0071215">
    <property type="term" value="P:cellular response to abscisic acid stimulus"/>
    <property type="evidence" value="ECO:0007669"/>
    <property type="project" value="EnsemblPlants"/>
</dbReference>
<evidence type="ECO:0000256" key="4">
    <source>
        <dbReference type="ARBA" id="ARBA00022679"/>
    </source>
</evidence>
<dbReference type="Gene3D" id="1.25.10.10">
    <property type="entry name" value="Leucine-rich Repeat Variant"/>
    <property type="match status" value="1"/>
</dbReference>
<dbReference type="AlphaFoldDB" id="A0A5P1E7S2"/>
<organism evidence="9 10">
    <name type="scientific">Asparagus officinalis</name>
    <name type="common">Garden asparagus</name>
    <dbReference type="NCBI Taxonomy" id="4686"/>
    <lineage>
        <taxon>Eukaryota</taxon>
        <taxon>Viridiplantae</taxon>
        <taxon>Streptophyta</taxon>
        <taxon>Embryophyta</taxon>
        <taxon>Tracheophyta</taxon>
        <taxon>Spermatophyta</taxon>
        <taxon>Magnoliopsida</taxon>
        <taxon>Liliopsida</taxon>
        <taxon>Asparagales</taxon>
        <taxon>Asparagaceae</taxon>
        <taxon>Asparagoideae</taxon>
        <taxon>Asparagus</taxon>
    </lineage>
</organism>
<dbReference type="UniPathway" id="UPA00143"/>
<gene>
    <name evidence="9" type="ORF">A4U43_C09F16090</name>
</gene>
<dbReference type="Proteomes" id="UP000243459">
    <property type="component" value="Chromosome 9"/>
</dbReference>
<dbReference type="SMART" id="SM00504">
    <property type="entry name" value="Ubox"/>
    <property type="match status" value="1"/>
</dbReference>
<dbReference type="PANTHER" id="PTHR23315">
    <property type="entry name" value="U BOX DOMAIN-CONTAINING"/>
    <property type="match status" value="1"/>
</dbReference>
<dbReference type="InterPro" id="IPR011989">
    <property type="entry name" value="ARM-like"/>
</dbReference>
<dbReference type="InterPro" id="IPR013083">
    <property type="entry name" value="Znf_RING/FYVE/PHD"/>
</dbReference>
<accession>A0A5P1E7S2</accession>
<dbReference type="PANTHER" id="PTHR23315:SF253">
    <property type="entry name" value="U-BOX DOMAIN-CONTAINING PROTEIN 9"/>
    <property type="match status" value="1"/>
</dbReference>
<feature type="domain" description="U-box" evidence="8">
    <location>
        <begin position="1"/>
        <end position="61"/>
    </location>
</feature>
<dbReference type="GO" id="GO:0070696">
    <property type="term" value="F:transmembrane receptor protein serine/threonine kinase binding"/>
    <property type="evidence" value="ECO:0007669"/>
    <property type="project" value="EnsemblPlants"/>
</dbReference>
<dbReference type="Pfam" id="PF04564">
    <property type="entry name" value="U-box"/>
    <property type="match status" value="1"/>
</dbReference>
<feature type="compositionally biased region" description="Pro residues" evidence="7">
    <location>
        <begin position="62"/>
        <end position="74"/>
    </location>
</feature>
<dbReference type="GO" id="GO:0061630">
    <property type="term" value="F:ubiquitin protein ligase activity"/>
    <property type="evidence" value="ECO:0007669"/>
    <property type="project" value="UniProtKB-EC"/>
</dbReference>
<proteinExistence type="predicted"/>
<evidence type="ECO:0000256" key="7">
    <source>
        <dbReference type="SAM" id="MobiDB-lite"/>
    </source>
</evidence>
<name>A0A5P1E7S2_ASPOF</name>
<dbReference type="EMBL" id="CM007389">
    <property type="protein sequence ID" value="ONK58732.1"/>
    <property type="molecule type" value="Genomic_DNA"/>
</dbReference>
<dbReference type="Gene3D" id="3.30.40.10">
    <property type="entry name" value="Zinc/RING finger domain, C3HC4 (zinc finger)"/>
    <property type="match status" value="1"/>
</dbReference>
<dbReference type="EC" id="2.3.2.27" evidence="3"/>
<keyword evidence="10" id="KW-1185">Reference proteome</keyword>
<evidence type="ECO:0000256" key="5">
    <source>
        <dbReference type="ARBA" id="ARBA00022786"/>
    </source>
</evidence>
<evidence type="ECO:0000313" key="9">
    <source>
        <dbReference type="EMBL" id="ONK58732.1"/>
    </source>
</evidence>
<feature type="region of interest" description="Disordered" evidence="7">
    <location>
        <begin position="62"/>
        <end position="84"/>
    </location>
</feature>
<evidence type="ECO:0000259" key="8">
    <source>
        <dbReference type="PROSITE" id="PS51698"/>
    </source>
</evidence>
<reference evidence="10" key="1">
    <citation type="journal article" date="2017" name="Nat. Commun.">
        <title>The asparagus genome sheds light on the origin and evolution of a young Y chromosome.</title>
        <authorList>
            <person name="Harkess A."/>
            <person name="Zhou J."/>
            <person name="Xu C."/>
            <person name="Bowers J.E."/>
            <person name="Van der Hulst R."/>
            <person name="Ayyampalayam S."/>
            <person name="Mercati F."/>
            <person name="Riccardi P."/>
            <person name="McKain M.R."/>
            <person name="Kakrana A."/>
            <person name="Tang H."/>
            <person name="Ray J."/>
            <person name="Groenendijk J."/>
            <person name="Arikit S."/>
            <person name="Mathioni S.M."/>
            <person name="Nakano M."/>
            <person name="Shan H."/>
            <person name="Telgmann-Rauber A."/>
            <person name="Kanno A."/>
            <person name="Yue Z."/>
            <person name="Chen H."/>
            <person name="Li W."/>
            <person name="Chen Y."/>
            <person name="Xu X."/>
            <person name="Zhang Y."/>
            <person name="Luo S."/>
            <person name="Chen H."/>
            <person name="Gao J."/>
            <person name="Mao Z."/>
            <person name="Pires J.C."/>
            <person name="Luo M."/>
            <person name="Kudrna D."/>
            <person name="Wing R.A."/>
            <person name="Meyers B.C."/>
            <person name="Yi K."/>
            <person name="Kong H."/>
            <person name="Lavrijsen P."/>
            <person name="Sunseri F."/>
            <person name="Falavigna A."/>
            <person name="Ye Y."/>
            <person name="Leebens-Mack J.H."/>
            <person name="Chen G."/>
        </authorList>
    </citation>
    <scope>NUCLEOTIDE SEQUENCE [LARGE SCALE GENOMIC DNA]</scope>
    <source>
        <strain evidence="10">cv. DH0086</strain>
    </source>
</reference>
<feature type="repeat" description="ARM" evidence="6">
    <location>
        <begin position="208"/>
        <end position="250"/>
    </location>
</feature>
<evidence type="ECO:0000256" key="1">
    <source>
        <dbReference type="ARBA" id="ARBA00000900"/>
    </source>
</evidence>
<comment type="catalytic activity">
    <reaction evidence="1">
        <text>S-ubiquitinyl-[E2 ubiquitin-conjugating enzyme]-L-cysteine + [acceptor protein]-L-lysine = [E2 ubiquitin-conjugating enzyme]-L-cysteine + N(6)-ubiquitinyl-[acceptor protein]-L-lysine.</text>
        <dbReference type="EC" id="2.3.2.27"/>
    </reaction>
</comment>
<dbReference type="Pfam" id="PF00514">
    <property type="entry name" value="Arm"/>
    <property type="match status" value="1"/>
</dbReference>
<dbReference type="InterPro" id="IPR016024">
    <property type="entry name" value="ARM-type_fold"/>
</dbReference>
<dbReference type="CDD" id="cd16664">
    <property type="entry name" value="RING-Ubox_PUB"/>
    <property type="match status" value="1"/>
</dbReference>